<organism evidence="1 2">
    <name type="scientific">Streptomyces globisporus</name>
    <dbReference type="NCBI Taxonomy" id="1908"/>
    <lineage>
        <taxon>Bacteria</taxon>
        <taxon>Bacillati</taxon>
        <taxon>Actinomycetota</taxon>
        <taxon>Actinomycetes</taxon>
        <taxon>Kitasatosporales</taxon>
        <taxon>Streptomycetaceae</taxon>
        <taxon>Streptomyces</taxon>
    </lineage>
</organism>
<keyword evidence="2" id="KW-1185">Reference proteome</keyword>
<protein>
    <recommendedName>
        <fullName evidence="3">CopG family transcriptional regulator</fullName>
    </recommendedName>
</protein>
<dbReference type="Proteomes" id="UP001154015">
    <property type="component" value="Unassembled WGS sequence"/>
</dbReference>
<accession>A0ABN8V9S2</accession>
<evidence type="ECO:0000313" key="1">
    <source>
        <dbReference type="EMBL" id="CAH9419572.1"/>
    </source>
</evidence>
<reference evidence="1" key="1">
    <citation type="submission" date="2022-03" db="EMBL/GenBank/DDBJ databases">
        <authorList>
            <person name="Leyn A S."/>
        </authorList>
    </citation>
    <scope>NUCLEOTIDE SEQUENCE</scope>
    <source>
        <strain evidence="1">Streptomyces globisporus 4-3</strain>
    </source>
</reference>
<dbReference type="EMBL" id="CAKXYP010000025">
    <property type="protein sequence ID" value="CAH9419572.1"/>
    <property type="molecule type" value="Genomic_DNA"/>
</dbReference>
<sequence length="82" mass="9456">MCRQKRVSYPVDMTTKGTPGRMVRIDDETWADYGKLCEEEGTSRGDDLRRHARKRVNAWRRKKAAETADLIGRMNIPDADSD</sequence>
<evidence type="ECO:0008006" key="3">
    <source>
        <dbReference type="Google" id="ProtNLM"/>
    </source>
</evidence>
<comment type="caution">
    <text evidence="1">The sequence shown here is derived from an EMBL/GenBank/DDBJ whole genome shotgun (WGS) entry which is preliminary data.</text>
</comment>
<name>A0ABN8V9S2_STRGL</name>
<proteinExistence type="predicted"/>
<gene>
    <name evidence="1" type="ORF">SGL43_06627</name>
</gene>
<evidence type="ECO:0000313" key="2">
    <source>
        <dbReference type="Proteomes" id="UP001154015"/>
    </source>
</evidence>